<dbReference type="InterPro" id="IPR011067">
    <property type="entry name" value="Plasmid_toxin/cell-grow_inhib"/>
</dbReference>
<comment type="similarity">
    <text evidence="1">Belongs to the PemK/MazF family.</text>
</comment>
<dbReference type="AlphaFoldDB" id="K6VV36"/>
<comment type="caution">
    <text evidence="3">The sequence shown here is derived from an EMBL/GenBank/DDBJ whole genome shotgun (WGS) entry which is preliminary data.</text>
</comment>
<evidence type="ECO:0000256" key="1">
    <source>
        <dbReference type="ARBA" id="ARBA00007521"/>
    </source>
</evidence>
<organism evidence="3 4">
    <name type="scientific">Austwickia chelonae NBRC 105200</name>
    <dbReference type="NCBI Taxonomy" id="1184607"/>
    <lineage>
        <taxon>Bacteria</taxon>
        <taxon>Bacillati</taxon>
        <taxon>Actinomycetota</taxon>
        <taxon>Actinomycetes</taxon>
        <taxon>Micrococcales</taxon>
        <taxon>Dermatophilaceae</taxon>
        <taxon>Austwickia</taxon>
    </lineage>
</organism>
<keyword evidence="2" id="KW-1277">Toxin-antitoxin system</keyword>
<reference evidence="3 4" key="1">
    <citation type="submission" date="2012-08" db="EMBL/GenBank/DDBJ databases">
        <title>Whole genome shotgun sequence of Austwickia chelonae NBRC 105200.</title>
        <authorList>
            <person name="Yoshida I."/>
            <person name="Hosoyama A."/>
            <person name="Tsuchikane K."/>
            <person name="Katsumata H."/>
            <person name="Ando Y."/>
            <person name="Ohji S."/>
            <person name="Hamada M."/>
            <person name="Tamura T."/>
            <person name="Yamazoe A."/>
            <person name="Yamazaki S."/>
            <person name="Fujita N."/>
        </authorList>
    </citation>
    <scope>NUCLEOTIDE SEQUENCE [LARGE SCALE GENOMIC DNA]</scope>
    <source>
        <strain evidence="3 4">NBRC 105200</strain>
    </source>
</reference>
<dbReference type="EMBL" id="BAGZ01000021">
    <property type="protein sequence ID" value="GAB79200.1"/>
    <property type="molecule type" value="Genomic_DNA"/>
</dbReference>
<sequence>MKTPWPLHRGQIYLAKLGGLDPKYYLVVSNNRRNRNLDSVLAVRMTSSPKPPLPTIVSIKGRASGLEGVFVCDDIVEIYEDEVLKDSGAVSPDLMRDVEAGLKAALALP</sequence>
<dbReference type="eggNOG" id="COG2337">
    <property type="taxonomic scope" value="Bacteria"/>
</dbReference>
<keyword evidence="4" id="KW-1185">Reference proteome</keyword>
<gene>
    <name evidence="3" type="ORF">AUCHE_21_00250</name>
</gene>
<proteinExistence type="inferred from homology"/>
<dbReference type="Proteomes" id="UP000008495">
    <property type="component" value="Unassembled WGS sequence"/>
</dbReference>
<accession>K6VV36</accession>
<dbReference type="OrthoDB" id="4966310at2"/>
<dbReference type="SUPFAM" id="SSF50118">
    <property type="entry name" value="Cell growth inhibitor/plasmid maintenance toxic component"/>
    <property type="match status" value="1"/>
</dbReference>
<dbReference type="GO" id="GO:0003677">
    <property type="term" value="F:DNA binding"/>
    <property type="evidence" value="ECO:0007669"/>
    <property type="project" value="InterPro"/>
</dbReference>
<evidence type="ECO:0000256" key="2">
    <source>
        <dbReference type="ARBA" id="ARBA00022649"/>
    </source>
</evidence>
<protein>
    <submittedName>
        <fullName evidence="3">Uncharacterized protein</fullName>
    </submittedName>
</protein>
<dbReference type="Pfam" id="PF02452">
    <property type="entry name" value="PemK_toxin"/>
    <property type="match status" value="1"/>
</dbReference>
<dbReference type="Gene3D" id="2.30.30.110">
    <property type="match status" value="1"/>
</dbReference>
<dbReference type="RefSeq" id="WP_006503957.1">
    <property type="nucleotide sequence ID" value="NZ_BAGZ01000021.1"/>
</dbReference>
<evidence type="ECO:0000313" key="3">
    <source>
        <dbReference type="EMBL" id="GAB79200.1"/>
    </source>
</evidence>
<name>K6VV36_9MICO</name>
<evidence type="ECO:0000313" key="4">
    <source>
        <dbReference type="Proteomes" id="UP000008495"/>
    </source>
</evidence>
<dbReference type="InterPro" id="IPR003477">
    <property type="entry name" value="PemK-like"/>
</dbReference>